<organism evidence="1 2">
    <name type="scientific">Euplotes crassus</name>
    <dbReference type="NCBI Taxonomy" id="5936"/>
    <lineage>
        <taxon>Eukaryota</taxon>
        <taxon>Sar</taxon>
        <taxon>Alveolata</taxon>
        <taxon>Ciliophora</taxon>
        <taxon>Intramacronucleata</taxon>
        <taxon>Spirotrichea</taxon>
        <taxon>Hypotrichia</taxon>
        <taxon>Euplotida</taxon>
        <taxon>Euplotidae</taxon>
        <taxon>Moneuplotes</taxon>
    </lineage>
</organism>
<accession>A0AAD1Y7Q4</accession>
<proteinExistence type="predicted"/>
<dbReference type="SUPFAM" id="SSF48371">
    <property type="entry name" value="ARM repeat"/>
    <property type="match status" value="1"/>
</dbReference>
<evidence type="ECO:0000313" key="1">
    <source>
        <dbReference type="EMBL" id="CAI2384467.1"/>
    </source>
</evidence>
<dbReference type="InterPro" id="IPR011989">
    <property type="entry name" value="ARM-like"/>
</dbReference>
<dbReference type="Gene3D" id="1.25.10.10">
    <property type="entry name" value="Leucine-rich Repeat Variant"/>
    <property type="match status" value="1"/>
</dbReference>
<protein>
    <submittedName>
        <fullName evidence="1">Uncharacterized protein</fullName>
    </submittedName>
</protein>
<name>A0AAD1Y7Q4_EUPCR</name>
<keyword evidence="2" id="KW-1185">Reference proteome</keyword>
<sequence length="1564" mass="181963">METIDSATSSNSCCDREKSEFDSDLDQLEQDITSLINSSNTLQKYAIEKVHQDIDKIYFEFVESMIVEISSSQNKEEDQATSDEEYSALEFSQIQHFLQLVSKSVKYLKEDNKMLVEDILYSIMVVHGFRDQCKELLSQLYFYCETEHSHNFTERVINYFESQSDREECLPFCNKVLLKSILEKMLAKIEENSIPKATKFQKQCAKRYQDLLFHYILSCIHCFLSVEDFYIESNFEFWEENTPKYIQECQKDTVQWVIDYFIGLMITSETTKRHYGNTLKYIASKCEFYQFQELSNPLSCASEQILLMKCLCTASLNIVCGEDSKDISSNVKITFIDILSDYSQKVIRAIKAFKPLERNPKNKVRTHKYCVYCSRNLYQEDSKEEAKEDFSITSCAVCNLYAFHEICAEGVGEEEALETCPFCMIEQELQKTQSDPFSTRITVRKVRDDAKVKKSKYGRSLKTKEEKKLTQVDKEYEKLSKTVSHCMTYLSIFSMNKNPQISSISIRFGSPDEIVNKIRMQEKVNSVMNIKIAEYAYQNILLNYELVDKNTLLSSSSQPCMNLFIAVNNCFLVTLEHQLASVRNKALECIKQSLELYLSQAKWFEENNIMVNFISTIDKRLEYLTCSKNPSTRLNAIDIIATILPFFKQDLSSLSLESLVDILLARAYDSSSRVRKKSVEILLTIIEHSSDYDKSQSLLKQKGLILLVDLLTSVCTHKQDSSQTLPKISKFLSKILTSGFTFTKDTCWSDSNLYTYSSTTQKNKKSKKRGAKSLPEIGGYDVLVHVYNYVHLNAEDTLDVLLKKIIEFRNQDSHNEEAFNDEVTFSQKETKRKPRTKKKLSLKMDKEITKFLKNAIRDLKKSKQYIFCNIINSFILSGVELPQDIYDIFSILSSSSEMTVNLLSSLCTCLINLSSKIIMNEKISPSKILESLSKWLSAPLEVETTRKILQSIHHICTCLNDFTFEDRLFAQRVVYLKENKNNLDNWNALNRVMKTIGDMTSIFTIFMDENGWKCLHVLCEVVLKKATEEDSVCIYVIEGALYMISQIWLKVPEILRSNTHLLDLFLYFTNKYDIDDNSKVMILKTYHEFLMRLDEECQKDSINIGDFIDKLKTDITKYLFILFSPNIEMRRICFKVMNQCYQQGLIPYQQAAEFFLICINDNITEIDAKVGMKFNEAALEVIKDISRKDAKVFFKLDLHKILGKHGTVLRRCIEIQKSDKSSFSSVLLQNSAFDSEGNSLLKGLFQLLKEIKKSYPREMMEKLIELLDLKYFQEKKAYQLLDYEYINYLSELILGLLPLTLGYKEDEKLEINTTKVMAQVEYLKRTIDVRVTSELKTIVDRYSKKKSKKSKSFKEIDQDSTWNTNYATSFFEGYVCLAYSLIHLAFVKFDTLTDDIERIVKNYSEENRAKSSLELKIERKVHEWRENWLFSIRQILQKYARGIEVYKISERVMKIKELILDINNSEMLEDNEGQILMDPHSENVLEKEMNAFFTKKKADLFQKANKNSYIHTQPGLKRVKKKILDDSDESGTEIIESKAIRTLKEGKPKTVVRKSKRIQRKQKK</sequence>
<dbReference type="EMBL" id="CAMPGE010026803">
    <property type="protein sequence ID" value="CAI2384467.1"/>
    <property type="molecule type" value="Genomic_DNA"/>
</dbReference>
<gene>
    <name evidence="1" type="ORF">ECRASSUSDP1_LOCUS25995</name>
</gene>
<dbReference type="Proteomes" id="UP001295684">
    <property type="component" value="Unassembled WGS sequence"/>
</dbReference>
<reference evidence="1" key="1">
    <citation type="submission" date="2023-07" db="EMBL/GenBank/DDBJ databases">
        <authorList>
            <consortium name="AG Swart"/>
            <person name="Singh M."/>
            <person name="Singh A."/>
            <person name="Seah K."/>
            <person name="Emmerich C."/>
        </authorList>
    </citation>
    <scope>NUCLEOTIDE SEQUENCE</scope>
    <source>
        <strain evidence="1">DP1</strain>
    </source>
</reference>
<evidence type="ECO:0000313" key="2">
    <source>
        <dbReference type="Proteomes" id="UP001295684"/>
    </source>
</evidence>
<dbReference type="InterPro" id="IPR016024">
    <property type="entry name" value="ARM-type_fold"/>
</dbReference>
<comment type="caution">
    <text evidence="1">The sequence shown here is derived from an EMBL/GenBank/DDBJ whole genome shotgun (WGS) entry which is preliminary data.</text>
</comment>